<accession>A0A7V5I079</accession>
<dbReference type="PANTHER" id="PTHR32243">
    <property type="entry name" value="MALTOSE TRANSPORT SYSTEM PERMEASE-RELATED"/>
    <property type="match status" value="1"/>
</dbReference>
<dbReference type="SUPFAM" id="SSF161098">
    <property type="entry name" value="MetI-like"/>
    <property type="match status" value="1"/>
</dbReference>
<feature type="transmembrane region" description="Helical" evidence="7">
    <location>
        <begin position="118"/>
        <end position="135"/>
    </location>
</feature>
<feature type="transmembrane region" description="Helical" evidence="7">
    <location>
        <begin position="77"/>
        <end position="98"/>
    </location>
</feature>
<keyword evidence="4 7" id="KW-0812">Transmembrane</keyword>
<dbReference type="Proteomes" id="UP000886070">
    <property type="component" value="Unassembled WGS sequence"/>
</dbReference>
<evidence type="ECO:0000256" key="6">
    <source>
        <dbReference type="ARBA" id="ARBA00023136"/>
    </source>
</evidence>
<dbReference type="GO" id="GO:0055085">
    <property type="term" value="P:transmembrane transport"/>
    <property type="evidence" value="ECO:0007669"/>
    <property type="project" value="InterPro"/>
</dbReference>
<dbReference type="AlphaFoldDB" id="A0A7V5I079"/>
<evidence type="ECO:0000256" key="7">
    <source>
        <dbReference type="RuleBase" id="RU363032"/>
    </source>
</evidence>
<dbReference type="PANTHER" id="PTHR32243:SF18">
    <property type="entry name" value="INNER MEMBRANE ABC TRANSPORTER PERMEASE PROTEIN YCJP"/>
    <property type="match status" value="1"/>
</dbReference>
<gene>
    <name evidence="9" type="ORF">ENL39_04235</name>
</gene>
<name>A0A7V5I079_UNCAE</name>
<evidence type="ECO:0000256" key="2">
    <source>
        <dbReference type="ARBA" id="ARBA00022448"/>
    </source>
</evidence>
<sequence length="278" mass="31221">MRKGKKIDWIKAGIYAFLIFFIFISSFPVFWMLDTSFKSDEEVFKVPPVIIPSPVKLENYRIFLLQRPFPKYTINSLIASLSVAALCIGLGTPAAYGFSRFKFRGRGFMFGSILASRLVPPISFIVPFTIIFSSFKMMDTLTALIIAYIFFNLPFVIWILSGFFESIPQELDDAAKIDGCGNISAFWKVILPLTKPGVVASAILAFLMCWNEFMFALVLTRVNAKTLSVGLYDFFADGFVKWNWLAAATMYTLIPAIVFVLLFQKHLIKGILAGAVKG</sequence>
<dbReference type="GO" id="GO:0005886">
    <property type="term" value="C:plasma membrane"/>
    <property type="evidence" value="ECO:0007669"/>
    <property type="project" value="UniProtKB-SubCell"/>
</dbReference>
<comment type="caution">
    <text evidence="9">The sequence shown here is derived from an EMBL/GenBank/DDBJ whole genome shotgun (WGS) entry which is preliminary data.</text>
</comment>
<dbReference type="EMBL" id="DRTT01000116">
    <property type="protein sequence ID" value="HHF98676.1"/>
    <property type="molecule type" value="Genomic_DNA"/>
</dbReference>
<feature type="transmembrane region" description="Helical" evidence="7">
    <location>
        <begin position="141"/>
        <end position="160"/>
    </location>
</feature>
<keyword evidence="2 7" id="KW-0813">Transport</keyword>
<proteinExistence type="inferred from homology"/>
<keyword evidence="5 7" id="KW-1133">Transmembrane helix</keyword>
<evidence type="ECO:0000259" key="8">
    <source>
        <dbReference type="PROSITE" id="PS50928"/>
    </source>
</evidence>
<feature type="domain" description="ABC transmembrane type-1" evidence="8">
    <location>
        <begin position="73"/>
        <end position="263"/>
    </location>
</feature>
<comment type="similarity">
    <text evidence="7">Belongs to the binding-protein-dependent transport system permease family.</text>
</comment>
<feature type="transmembrane region" description="Helical" evidence="7">
    <location>
        <begin position="12"/>
        <end position="33"/>
    </location>
</feature>
<feature type="transmembrane region" description="Helical" evidence="7">
    <location>
        <begin position="242"/>
        <end position="263"/>
    </location>
</feature>
<organism evidence="9">
    <name type="scientific">Aerophobetes bacterium</name>
    <dbReference type="NCBI Taxonomy" id="2030807"/>
    <lineage>
        <taxon>Bacteria</taxon>
        <taxon>Candidatus Aerophobota</taxon>
    </lineage>
</organism>
<evidence type="ECO:0000313" key="9">
    <source>
        <dbReference type="EMBL" id="HHF98676.1"/>
    </source>
</evidence>
<dbReference type="Gene3D" id="1.10.3720.10">
    <property type="entry name" value="MetI-like"/>
    <property type="match status" value="1"/>
</dbReference>
<evidence type="ECO:0000256" key="5">
    <source>
        <dbReference type="ARBA" id="ARBA00022989"/>
    </source>
</evidence>
<keyword evidence="3" id="KW-1003">Cell membrane</keyword>
<dbReference type="Pfam" id="PF00528">
    <property type="entry name" value="BPD_transp_1"/>
    <property type="match status" value="1"/>
</dbReference>
<dbReference type="InterPro" id="IPR035906">
    <property type="entry name" value="MetI-like_sf"/>
</dbReference>
<keyword evidence="6 7" id="KW-0472">Membrane</keyword>
<evidence type="ECO:0000256" key="1">
    <source>
        <dbReference type="ARBA" id="ARBA00004651"/>
    </source>
</evidence>
<evidence type="ECO:0000256" key="3">
    <source>
        <dbReference type="ARBA" id="ARBA00022475"/>
    </source>
</evidence>
<reference evidence="9" key="1">
    <citation type="journal article" date="2020" name="mSystems">
        <title>Genome- and Community-Level Interaction Insights into Carbon Utilization and Element Cycling Functions of Hydrothermarchaeota in Hydrothermal Sediment.</title>
        <authorList>
            <person name="Zhou Z."/>
            <person name="Liu Y."/>
            <person name="Xu W."/>
            <person name="Pan J."/>
            <person name="Luo Z.H."/>
            <person name="Li M."/>
        </authorList>
    </citation>
    <scope>NUCLEOTIDE SEQUENCE [LARGE SCALE GENOMIC DNA]</scope>
    <source>
        <strain evidence="9">HyVt-92</strain>
    </source>
</reference>
<evidence type="ECO:0000256" key="4">
    <source>
        <dbReference type="ARBA" id="ARBA00022692"/>
    </source>
</evidence>
<comment type="subcellular location">
    <subcellularLocation>
        <location evidence="1 7">Cell membrane</location>
        <topology evidence="1 7">Multi-pass membrane protein</topology>
    </subcellularLocation>
</comment>
<dbReference type="PROSITE" id="PS50928">
    <property type="entry name" value="ABC_TM1"/>
    <property type="match status" value="1"/>
</dbReference>
<dbReference type="InterPro" id="IPR050901">
    <property type="entry name" value="BP-dep_ABC_trans_perm"/>
</dbReference>
<dbReference type="CDD" id="cd06261">
    <property type="entry name" value="TM_PBP2"/>
    <property type="match status" value="1"/>
</dbReference>
<dbReference type="InterPro" id="IPR000515">
    <property type="entry name" value="MetI-like"/>
</dbReference>
<protein>
    <submittedName>
        <fullName evidence="9">Carbohydrate ABC transporter permease</fullName>
    </submittedName>
</protein>